<protein>
    <submittedName>
        <fullName evidence="2">Uncharacterized protein</fullName>
    </submittedName>
</protein>
<evidence type="ECO:0000313" key="3">
    <source>
        <dbReference type="Proteomes" id="UP000005561"/>
    </source>
</evidence>
<keyword evidence="1" id="KW-0812">Transmembrane</keyword>
<proteinExistence type="predicted"/>
<dbReference type="Proteomes" id="UP000005561">
    <property type="component" value="Unassembled WGS sequence"/>
</dbReference>
<keyword evidence="3" id="KW-1185">Reference proteome</keyword>
<reference evidence="2" key="1">
    <citation type="submission" date="2009-07" db="EMBL/GenBank/DDBJ databases">
        <authorList>
            <person name="Weinstock G."/>
            <person name="Sodergren E."/>
            <person name="Clifton S."/>
            <person name="Fulton L."/>
            <person name="Fulton B."/>
            <person name="Courtney L."/>
            <person name="Fronick C."/>
            <person name="Harrison M."/>
            <person name="Strong C."/>
            <person name="Farmer C."/>
            <person name="Delahaunty K."/>
            <person name="Markovic C."/>
            <person name="Hall O."/>
            <person name="Minx P."/>
            <person name="Tomlinson C."/>
            <person name="Mitreva M."/>
            <person name="Nelson J."/>
            <person name="Hou S."/>
            <person name="Wollam A."/>
            <person name="Pepin K.H."/>
            <person name="Johnson M."/>
            <person name="Bhonagiri V."/>
            <person name="Nash W.E."/>
            <person name="Warren W."/>
            <person name="Chinwalla A."/>
            <person name="Mardis E.R."/>
            <person name="Wilson R.K."/>
        </authorList>
    </citation>
    <scope>NUCLEOTIDE SEQUENCE [LARGE SCALE GENOMIC DNA]</scope>
    <source>
        <strain evidence="2">DSM 14469</strain>
    </source>
</reference>
<evidence type="ECO:0000313" key="2">
    <source>
        <dbReference type="EMBL" id="EET62412.1"/>
    </source>
</evidence>
<dbReference type="EMBL" id="ACCL02000002">
    <property type="protein sequence ID" value="EET62412.1"/>
    <property type="molecule type" value="Genomic_DNA"/>
</dbReference>
<keyword evidence="1" id="KW-1133">Transmembrane helix</keyword>
<sequence>MLETAMSSAAANDAALFLFFFLSNLLSLPALYSCLSDFHPGAFQTAPVAAAVLYAPSARREKGMKKGPLLQSSVSIPFSCFQV</sequence>
<feature type="transmembrane region" description="Helical" evidence="1">
    <location>
        <begin position="12"/>
        <end position="32"/>
    </location>
</feature>
<accession>C6LA04</accession>
<comment type="caution">
    <text evidence="2">The sequence shown here is derived from an EMBL/GenBank/DDBJ whole genome shotgun (WGS) entry which is preliminary data.</text>
</comment>
<name>C6LA04_9FIRM</name>
<gene>
    <name evidence="2" type="ORF">BRYFOR_05447</name>
</gene>
<keyword evidence="1" id="KW-0472">Membrane</keyword>
<dbReference type="AlphaFoldDB" id="C6LA04"/>
<evidence type="ECO:0000256" key="1">
    <source>
        <dbReference type="SAM" id="Phobius"/>
    </source>
</evidence>
<organism evidence="2 3">
    <name type="scientific">Marvinbryantia formatexigens DSM 14469</name>
    <dbReference type="NCBI Taxonomy" id="478749"/>
    <lineage>
        <taxon>Bacteria</taxon>
        <taxon>Bacillati</taxon>
        <taxon>Bacillota</taxon>
        <taxon>Clostridia</taxon>
        <taxon>Lachnospirales</taxon>
        <taxon>Lachnospiraceae</taxon>
        <taxon>Marvinbryantia</taxon>
    </lineage>
</organism>